<keyword evidence="1" id="KW-0812">Transmembrane</keyword>
<accession>A0A3S0RTI3</accession>
<feature type="transmembrane region" description="Helical" evidence="1">
    <location>
        <begin position="64"/>
        <end position="85"/>
    </location>
</feature>
<comment type="caution">
    <text evidence="2">The sequence shown here is derived from an EMBL/GenBank/DDBJ whole genome shotgun (WGS) entry which is preliminary data.</text>
</comment>
<protein>
    <submittedName>
        <fullName evidence="2">Uncharacterized protein</fullName>
    </submittedName>
</protein>
<evidence type="ECO:0000313" key="3">
    <source>
        <dbReference type="Proteomes" id="UP000267448"/>
    </source>
</evidence>
<dbReference type="OrthoDB" id="6266565at2"/>
<gene>
    <name evidence="2" type="ORF">EKG38_24225</name>
</gene>
<dbReference type="RefSeq" id="WP_126523451.1">
    <property type="nucleotide sequence ID" value="NZ_RXNU01000027.1"/>
</dbReference>
<dbReference type="EMBL" id="RXNU01000027">
    <property type="protein sequence ID" value="RTR35933.1"/>
    <property type="molecule type" value="Genomic_DNA"/>
</dbReference>
<dbReference type="Proteomes" id="UP000267448">
    <property type="component" value="Unassembled WGS sequence"/>
</dbReference>
<sequence length="93" mass="10202">MEALQWFCLGIISMLTINVMVYVHMVVKLKWYAIPLLLIGILDILFGIAWCGSSFIEGYAQSGALGLSVFAGSGLLMVIVTWRHLVTPGFKPA</sequence>
<feature type="transmembrane region" description="Helical" evidence="1">
    <location>
        <begin position="31"/>
        <end position="52"/>
    </location>
</feature>
<dbReference type="AlphaFoldDB" id="A0A3S0RTI3"/>
<name>A0A3S0RTI3_9GAMM</name>
<reference evidence="2 3" key="1">
    <citation type="submission" date="2018-12" db="EMBL/GenBank/DDBJ databases">
        <authorList>
            <person name="Yu L."/>
        </authorList>
    </citation>
    <scope>NUCLEOTIDE SEQUENCE [LARGE SCALE GENOMIC DNA]</scope>
    <source>
        <strain evidence="2 3">HAW-EB2</strain>
    </source>
</reference>
<feature type="transmembrane region" description="Helical" evidence="1">
    <location>
        <begin position="7"/>
        <end position="25"/>
    </location>
</feature>
<keyword evidence="3" id="KW-1185">Reference proteome</keyword>
<keyword evidence="1" id="KW-1133">Transmembrane helix</keyword>
<evidence type="ECO:0000256" key="1">
    <source>
        <dbReference type="SAM" id="Phobius"/>
    </source>
</evidence>
<evidence type="ECO:0000313" key="2">
    <source>
        <dbReference type="EMBL" id="RTR35933.1"/>
    </source>
</evidence>
<organism evidence="2 3">
    <name type="scientific">Shewanella canadensis</name>
    <dbReference type="NCBI Taxonomy" id="271096"/>
    <lineage>
        <taxon>Bacteria</taxon>
        <taxon>Pseudomonadati</taxon>
        <taxon>Pseudomonadota</taxon>
        <taxon>Gammaproteobacteria</taxon>
        <taxon>Alteromonadales</taxon>
        <taxon>Shewanellaceae</taxon>
        <taxon>Shewanella</taxon>
    </lineage>
</organism>
<keyword evidence="1" id="KW-0472">Membrane</keyword>
<proteinExistence type="predicted"/>